<protein>
    <submittedName>
        <fullName evidence="7">Cytochrome c oxidase assembly protein</fullName>
    </submittedName>
</protein>
<feature type="transmembrane region" description="Helical" evidence="6">
    <location>
        <begin position="21"/>
        <end position="43"/>
    </location>
</feature>
<evidence type="ECO:0000313" key="8">
    <source>
        <dbReference type="Proteomes" id="UP001305702"/>
    </source>
</evidence>
<evidence type="ECO:0000256" key="1">
    <source>
        <dbReference type="ARBA" id="ARBA00004651"/>
    </source>
</evidence>
<comment type="subcellular location">
    <subcellularLocation>
        <location evidence="1">Cell membrane</location>
        <topology evidence="1">Multi-pass membrane protein</topology>
    </subcellularLocation>
</comment>
<feature type="transmembrane region" description="Helical" evidence="6">
    <location>
        <begin position="203"/>
        <end position="222"/>
    </location>
</feature>
<evidence type="ECO:0000256" key="3">
    <source>
        <dbReference type="ARBA" id="ARBA00022692"/>
    </source>
</evidence>
<name>A0AA96RFX5_9BACL</name>
<keyword evidence="2" id="KW-1003">Cell membrane</keyword>
<evidence type="ECO:0000256" key="4">
    <source>
        <dbReference type="ARBA" id="ARBA00022989"/>
    </source>
</evidence>
<reference evidence="7 8" key="1">
    <citation type="submission" date="2022-02" db="EMBL/GenBank/DDBJ databases">
        <title>Paenibacillus sp. MBLB1776 Whole Genome Shotgun Sequencing.</title>
        <authorList>
            <person name="Hwang C.Y."/>
            <person name="Cho E.-S."/>
            <person name="Seo M.-J."/>
        </authorList>
    </citation>
    <scope>NUCLEOTIDE SEQUENCE [LARGE SCALE GENOMIC DNA]</scope>
    <source>
        <strain evidence="7 8">MBLB1776</strain>
    </source>
</reference>
<organism evidence="7 8">
    <name type="scientific">Paenibacillus aurantius</name>
    <dbReference type="NCBI Taxonomy" id="2918900"/>
    <lineage>
        <taxon>Bacteria</taxon>
        <taxon>Bacillati</taxon>
        <taxon>Bacillota</taxon>
        <taxon>Bacilli</taxon>
        <taxon>Bacillales</taxon>
        <taxon>Paenibacillaceae</taxon>
        <taxon>Paenibacillus</taxon>
    </lineage>
</organism>
<feature type="transmembrane region" description="Helical" evidence="6">
    <location>
        <begin position="55"/>
        <end position="78"/>
    </location>
</feature>
<keyword evidence="4 6" id="KW-1133">Transmembrane helix</keyword>
<dbReference type="EMBL" id="CP130318">
    <property type="protein sequence ID" value="WNQ09464.1"/>
    <property type="molecule type" value="Genomic_DNA"/>
</dbReference>
<dbReference type="GO" id="GO:0005886">
    <property type="term" value="C:plasma membrane"/>
    <property type="evidence" value="ECO:0007669"/>
    <property type="project" value="UniProtKB-SubCell"/>
</dbReference>
<evidence type="ECO:0000256" key="6">
    <source>
        <dbReference type="SAM" id="Phobius"/>
    </source>
</evidence>
<keyword evidence="3 6" id="KW-0812">Transmembrane</keyword>
<dbReference type="Pfam" id="PF09678">
    <property type="entry name" value="Caa3_CtaG"/>
    <property type="match status" value="1"/>
</dbReference>
<evidence type="ECO:0000256" key="5">
    <source>
        <dbReference type="ARBA" id="ARBA00023136"/>
    </source>
</evidence>
<evidence type="ECO:0000313" key="7">
    <source>
        <dbReference type="EMBL" id="WNQ09464.1"/>
    </source>
</evidence>
<dbReference type="InterPro" id="IPR019108">
    <property type="entry name" value="Caa3_assmbl_CtaG-rel"/>
</dbReference>
<feature type="transmembrane region" description="Helical" evidence="6">
    <location>
        <begin position="98"/>
        <end position="116"/>
    </location>
</feature>
<proteinExistence type="predicted"/>
<dbReference type="AlphaFoldDB" id="A0AA96RFX5"/>
<accession>A0AA96RFX5</accession>
<gene>
    <name evidence="7" type="ORF">MJA45_17730</name>
</gene>
<feature type="transmembrane region" description="Helical" evidence="6">
    <location>
        <begin position="128"/>
        <end position="151"/>
    </location>
</feature>
<evidence type="ECO:0000256" key="2">
    <source>
        <dbReference type="ARBA" id="ARBA00022475"/>
    </source>
</evidence>
<keyword evidence="5 6" id="KW-0472">Membrane</keyword>
<feature type="transmembrane region" description="Helical" evidence="6">
    <location>
        <begin position="163"/>
        <end position="183"/>
    </location>
</feature>
<dbReference type="KEGG" id="paun:MJA45_17730"/>
<dbReference type="Proteomes" id="UP001305702">
    <property type="component" value="Chromosome"/>
</dbReference>
<sequence>MYLDAAGKSNGRFRKWPVYRSLCWCGGVGSVALGAGGFTAGPIHLGFVAHMTEHMLLGMIAPLLIVMAAPITLALRLLPTQWARRVTHFMNLPLIRILVHPVTAAFLNTGGMWLLYTTPLYEVMHGSSMVYFLVHLHFFLSGYLAAASILYVDPVSHRFSFSFRAVVLILSSAAHSILSKIVYFSPPPGVPVEEAQAGAQLMYYGGDVIEVALITIFCFQWYRAVQVRRRGSNGFSRP</sequence>
<keyword evidence="8" id="KW-1185">Reference proteome</keyword>